<evidence type="ECO:0000256" key="1">
    <source>
        <dbReference type="ARBA" id="ARBA00004162"/>
    </source>
</evidence>
<keyword evidence="10" id="KW-1185">Reference proteome</keyword>
<evidence type="ECO:0000313" key="10">
    <source>
        <dbReference type="Proteomes" id="UP001564408"/>
    </source>
</evidence>
<dbReference type="InterPro" id="IPR003400">
    <property type="entry name" value="ExbD"/>
</dbReference>
<gene>
    <name evidence="9" type="ORF">ABC977_12485</name>
</gene>
<evidence type="ECO:0000256" key="4">
    <source>
        <dbReference type="ARBA" id="ARBA00022692"/>
    </source>
</evidence>
<dbReference type="Proteomes" id="UP001564408">
    <property type="component" value="Unassembled WGS sequence"/>
</dbReference>
<feature type="transmembrane region" description="Helical" evidence="8">
    <location>
        <begin position="12"/>
        <end position="32"/>
    </location>
</feature>
<keyword evidence="3" id="KW-1003">Cell membrane</keyword>
<dbReference type="EMBL" id="JBDKXB010000017">
    <property type="protein sequence ID" value="MEY6433219.1"/>
    <property type="molecule type" value="Genomic_DNA"/>
</dbReference>
<keyword evidence="7" id="KW-0813">Transport</keyword>
<keyword evidence="5 8" id="KW-1133">Transmembrane helix</keyword>
<dbReference type="RefSeq" id="WP_369667602.1">
    <property type="nucleotide sequence ID" value="NZ_JBDKXB010000017.1"/>
</dbReference>
<name>A0ABV4BGW4_9GAMM</name>
<evidence type="ECO:0000256" key="6">
    <source>
        <dbReference type="ARBA" id="ARBA00023136"/>
    </source>
</evidence>
<keyword evidence="7" id="KW-0653">Protein transport</keyword>
<comment type="caution">
    <text evidence="9">The sequence shown here is derived from an EMBL/GenBank/DDBJ whole genome shotgun (WGS) entry which is preliminary data.</text>
</comment>
<comment type="subcellular location">
    <subcellularLocation>
        <location evidence="1">Cell membrane</location>
        <topology evidence="1">Single-pass membrane protein</topology>
    </subcellularLocation>
    <subcellularLocation>
        <location evidence="7">Cell membrane</location>
        <topology evidence="7">Single-pass type II membrane protein</topology>
    </subcellularLocation>
</comment>
<proteinExistence type="inferred from homology"/>
<evidence type="ECO:0000256" key="5">
    <source>
        <dbReference type="ARBA" id="ARBA00022989"/>
    </source>
</evidence>
<evidence type="ECO:0000313" key="9">
    <source>
        <dbReference type="EMBL" id="MEY6433219.1"/>
    </source>
</evidence>
<keyword evidence="6 8" id="KW-0472">Membrane</keyword>
<protein>
    <submittedName>
        <fullName evidence="9">Biopolymer transporter ExbD</fullName>
    </submittedName>
</protein>
<comment type="similarity">
    <text evidence="2 7">Belongs to the ExbD/TolR family.</text>
</comment>
<reference evidence="9 10" key="1">
    <citation type="submission" date="2024-05" db="EMBL/GenBank/DDBJ databases">
        <title>Genome Sequence and Characterization of the New Strain Purple Sulfur Bacterium of Genus Thioalkalicoccus.</title>
        <authorList>
            <person name="Bryantseva I.A."/>
            <person name="Kyndt J.A."/>
            <person name="Imhoff J.F."/>
        </authorList>
    </citation>
    <scope>NUCLEOTIDE SEQUENCE [LARGE SCALE GENOMIC DNA]</scope>
    <source>
        <strain evidence="9 10">Um2</strain>
    </source>
</reference>
<evidence type="ECO:0000256" key="3">
    <source>
        <dbReference type="ARBA" id="ARBA00022475"/>
    </source>
</evidence>
<accession>A0ABV4BGW4</accession>
<evidence type="ECO:0000256" key="2">
    <source>
        <dbReference type="ARBA" id="ARBA00005811"/>
    </source>
</evidence>
<dbReference type="Gene3D" id="3.30.420.270">
    <property type="match status" value="1"/>
</dbReference>
<dbReference type="PANTHER" id="PTHR30558">
    <property type="entry name" value="EXBD MEMBRANE COMPONENT OF PMF-DRIVEN MACROMOLECULE IMPORT SYSTEM"/>
    <property type="match status" value="1"/>
</dbReference>
<organism evidence="9 10">
    <name type="scientific">Thioalkalicoccus limnaeus</name>
    <dbReference type="NCBI Taxonomy" id="120681"/>
    <lineage>
        <taxon>Bacteria</taxon>
        <taxon>Pseudomonadati</taxon>
        <taxon>Pseudomonadota</taxon>
        <taxon>Gammaproteobacteria</taxon>
        <taxon>Chromatiales</taxon>
        <taxon>Chromatiaceae</taxon>
        <taxon>Thioalkalicoccus</taxon>
    </lineage>
</organism>
<evidence type="ECO:0000256" key="7">
    <source>
        <dbReference type="RuleBase" id="RU003879"/>
    </source>
</evidence>
<evidence type="ECO:0000256" key="8">
    <source>
        <dbReference type="SAM" id="Phobius"/>
    </source>
</evidence>
<sequence>MRLDYARPRRRLISLTPLIDVVFILLVFFMLASNLVEWRSIALSAPATSTGRAEGDAWLLRVHPERLEVNGRELPMSELAETATERLREHPDQPLLVQPASMASLQRVVDVVDRLHGAGARDIRLLRLPAASQRSGEEAR</sequence>
<keyword evidence="4 7" id="KW-0812">Transmembrane</keyword>
<dbReference type="Pfam" id="PF02472">
    <property type="entry name" value="ExbD"/>
    <property type="match status" value="1"/>
</dbReference>